<gene>
    <name evidence="2" type="ORF">SLAV_00305</name>
    <name evidence="3" type="ORF">SLAV_39085</name>
</gene>
<evidence type="ECO:0000313" key="2">
    <source>
        <dbReference type="EMBL" id="ATZ21991.1"/>
    </source>
</evidence>
<dbReference type="AlphaFoldDB" id="A0A2K8P5G1"/>
<evidence type="ECO:0000256" key="1">
    <source>
        <dbReference type="SAM" id="MobiDB-lite"/>
    </source>
</evidence>
<keyword evidence="4" id="KW-1185">Reference proteome</keyword>
<reference evidence="2 4" key="1">
    <citation type="submission" date="2017-11" db="EMBL/GenBank/DDBJ databases">
        <title>Complete genome sequence of Streptomyces lavendulae subsp. lavendulae CCM 3239 (formerly 'Streptomyces aureofaciens CCM 3239'), the producer of the angucycline-type antibiotic auricin.</title>
        <authorList>
            <person name="Busche T."/>
            <person name="Novakova R."/>
            <person name="Al'Dilaimi A."/>
            <person name="Homerova D."/>
            <person name="Feckova L."/>
            <person name="Rezuchova B."/>
            <person name="Mingyar E."/>
            <person name="Csolleiova D."/>
            <person name="Bekeova C."/>
            <person name="Winkler A."/>
            <person name="Sevcikova B."/>
            <person name="Kalinowski J."/>
            <person name="Kormanec J."/>
            <person name="Ruckert C."/>
        </authorList>
    </citation>
    <scope>NUCLEOTIDE SEQUENCE [LARGE SCALE GENOMIC DNA]</scope>
    <source>
        <strain evidence="2 4">CCM 3239</strain>
    </source>
</reference>
<protein>
    <submittedName>
        <fullName evidence="2">Uncharacterized protein</fullName>
    </submittedName>
</protein>
<feature type="region of interest" description="Disordered" evidence="1">
    <location>
        <begin position="141"/>
        <end position="172"/>
    </location>
</feature>
<dbReference type="KEGG" id="slx:SLAV_00305"/>
<evidence type="ECO:0000313" key="4">
    <source>
        <dbReference type="Proteomes" id="UP000231791"/>
    </source>
</evidence>
<sequence length="270" mass="27744">MFRVHLGFRSTTLMHVNRIVSAASGWGVAATRRRLHGCDPRPPRRTTATCEVYPVVCGEPQLRSSAVPNSDRHVAFAVHTALQLAGCLGPDSGQGDEAGSGSSHEGSEVRVGLFDLLLQDLVAPGEAAKCRLGRAGRVREITGGPGAGEGVDQQAGGQSPKLVPQGGGSGDHQRADLVDGLRPCLDGALADHTQSADRFHDPVPALGCSARATGQDGGGRRVGVDRIGLAAGPPGLSVRAVDLDDRDAAGGEEPGEFGAVGPLCPPSRPR</sequence>
<feature type="region of interest" description="Disordered" evidence="1">
    <location>
        <begin position="246"/>
        <end position="270"/>
    </location>
</feature>
<dbReference type="KEGG" id="slx:SLAV_39085"/>
<dbReference type="Proteomes" id="UP000231791">
    <property type="component" value="Chromosome"/>
</dbReference>
<accession>A0A2K8P5G1</accession>
<name>A0A2K8P5G1_STRLA</name>
<organism evidence="2 4">
    <name type="scientific">Streptomyces lavendulae subsp. lavendulae</name>
    <dbReference type="NCBI Taxonomy" id="58340"/>
    <lineage>
        <taxon>Bacteria</taxon>
        <taxon>Bacillati</taxon>
        <taxon>Actinomycetota</taxon>
        <taxon>Actinomycetes</taxon>
        <taxon>Kitasatosporales</taxon>
        <taxon>Streptomycetaceae</taxon>
        <taxon>Streptomyces</taxon>
    </lineage>
</organism>
<dbReference type="EMBL" id="CP024985">
    <property type="protein sequence ID" value="ATZ21991.1"/>
    <property type="molecule type" value="Genomic_DNA"/>
</dbReference>
<proteinExistence type="predicted"/>
<dbReference type="EMBL" id="CP024985">
    <property type="protein sequence ID" value="ATZ29580.1"/>
    <property type="molecule type" value="Genomic_DNA"/>
</dbReference>
<evidence type="ECO:0000313" key="3">
    <source>
        <dbReference type="EMBL" id="ATZ29580.1"/>
    </source>
</evidence>